<proteinExistence type="predicted"/>
<organism evidence="1 2">
    <name type="scientific">Corynebacterium imitans</name>
    <dbReference type="NCBI Taxonomy" id="156978"/>
    <lineage>
        <taxon>Bacteria</taxon>
        <taxon>Bacillati</taxon>
        <taxon>Actinomycetota</taxon>
        <taxon>Actinomycetes</taxon>
        <taxon>Mycobacteriales</taxon>
        <taxon>Corynebacteriaceae</taxon>
        <taxon>Corynebacterium</taxon>
    </lineage>
</organism>
<name>A0A240AKJ2_9CORY</name>
<protein>
    <submittedName>
        <fullName evidence="1">Uncharacterized protein</fullName>
    </submittedName>
</protein>
<dbReference type="AlphaFoldDB" id="A0A240AKJ2"/>
<dbReference type="EMBL" id="LT906467">
    <property type="protein sequence ID" value="SNV83368.1"/>
    <property type="molecule type" value="Genomic_DNA"/>
</dbReference>
<dbReference type="Proteomes" id="UP000215374">
    <property type="component" value="Chromosome 1"/>
</dbReference>
<evidence type="ECO:0000313" key="1">
    <source>
        <dbReference type="EMBL" id="SNV83368.1"/>
    </source>
</evidence>
<sequence length="51" mass="5575">MGDLSTIVDMLKDFSKFGKNIVELFRGIPDLFISLGSLGDKATELPNDTSK</sequence>
<dbReference type="OrthoDB" id="4425447at2"/>
<accession>A0A240AKJ2</accession>
<reference evidence="1 2" key="1">
    <citation type="submission" date="2017-06" db="EMBL/GenBank/DDBJ databases">
        <authorList>
            <consortium name="Pathogen Informatics"/>
        </authorList>
    </citation>
    <scope>NUCLEOTIDE SEQUENCE [LARGE SCALE GENOMIC DNA]</scope>
    <source>
        <strain evidence="1 2">NCTC13015</strain>
    </source>
</reference>
<gene>
    <name evidence="1" type="ORF">SAMEA4535761_02127</name>
</gene>
<dbReference type="RefSeq" id="WP_157727819.1">
    <property type="nucleotide sequence ID" value="NZ_CP009211.1"/>
</dbReference>
<evidence type="ECO:0000313" key="2">
    <source>
        <dbReference type="Proteomes" id="UP000215374"/>
    </source>
</evidence>